<evidence type="ECO:0000256" key="1">
    <source>
        <dbReference type="ARBA" id="ARBA00004141"/>
    </source>
</evidence>
<sequence>MLLALVCGAVLGALMGLTGAGGGILAVPALVASLGWSLQQATPVALIAVAAGATLGALEGLRKGLVRYRAALLMAACGIPASSLGLLLAHRLSPHLLLQAFALILAGVALRQWRSAAARTSPAQFRLAAQIDADRGRFIWTWPTAVLLAAVGTLTGVLSGLLGVGGGFVMVPLLQRYTRAPLHAVIATSLMVIALVGIGTVLNAVQRGMTLPLPFTLWFVLAVAAGMASGRLLVQRLPAVQVQRVFAVLLAGVAVLLLFK</sequence>
<keyword evidence="4 5" id="KW-0472">Membrane</keyword>
<organism evidence="6 7">
    <name type="scientific">Amantichitinum ursilacus</name>
    <dbReference type="NCBI Taxonomy" id="857265"/>
    <lineage>
        <taxon>Bacteria</taxon>
        <taxon>Pseudomonadati</taxon>
        <taxon>Pseudomonadota</taxon>
        <taxon>Betaproteobacteria</taxon>
        <taxon>Neisseriales</taxon>
        <taxon>Chitinibacteraceae</taxon>
        <taxon>Amantichitinum</taxon>
    </lineage>
</organism>
<feature type="transmembrane region" description="Helical" evidence="5">
    <location>
        <begin position="215"/>
        <end position="234"/>
    </location>
</feature>
<dbReference type="EMBL" id="LAQT01000007">
    <property type="protein sequence ID" value="KPC53435.1"/>
    <property type="molecule type" value="Genomic_DNA"/>
</dbReference>
<evidence type="ECO:0000256" key="2">
    <source>
        <dbReference type="ARBA" id="ARBA00022692"/>
    </source>
</evidence>
<dbReference type="OrthoDB" id="7031597at2"/>
<evidence type="ECO:0000313" key="6">
    <source>
        <dbReference type="EMBL" id="KPC53435.1"/>
    </source>
</evidence>
<keyword evidence="3 5" id="KW-1133">Transmembrane helix</keyword>
<dbReference type="InterPro" id="IPR051598">
    <property type="entry name" value="TSUP/Inactive_protease-like"/>
</dbReference>
<dbReference type="Pfam" id="PF01925">
    <property type="entry name" value="TauE"/>
    <property type="match status" value="1"/>
</dbReference>
<feature type="transmembrane region" description="Helical" evidence="5">
    <location>
        <begin position="145"/>
        <end position="170"/>
    </location>
</feature>
<dbReference type="AlphaFoldDB" id="A0A0N0GP42"/>
<proteinExistence type="inferred from homology"/>
<dbReference type="Proteomes" id="UP000037939">
    <property type="component" value="Unassembled WGS sequence"/>
</dbReference>
<keyword evidence="5" id="KW-1003">Cell membrane</keyword>
<reference evidence="6 7" key="1">
    <citation type="submission" date="2015-07" db="EMBL/GenBank/DDBJ databases">
        <title>Draft genome sequence of the Amantichitinum ursilacus IGB-41, a new chitin-degrading bacterium.</title>
        <authorList>
            <person name="Kirstahler P."/>
            <person name="Guenther M."/>
            <person name="Grumaz C."/>
            <person name="Rupp S."/>
            <person name="Zibek S."/>
            <person name="Sohn K."/>
        </authorList>
    </citation>
    <scope>NUCLEOTIDE SEQUENCE [LARGE SCALE GENOMIC DNA]</scope>
    <source>
        <strain evidence="6 7">IGB-41</strain>
    </source>
</reference>
<feature type="transmembrane region" description="Helical" evidence="5">
    <location>
        <begin position="36"/>
        <end position="58"/>
    </location>
</feature>
<dbReference type="RefSeq" id="WP_053937665.1">
    <property type="nucleotide sequence ID" value="NZ_LAQT01000007.1"/>
</dbReference>
<feature type="transmembrane region" description="Helical" evidence="5">
    <location>
        <begin position="96"/>
        <end position="113"/>
    </location>
</feature>
<evidence type="ECO:0000313" key="7">
    <source>
        <dbReference type="Proteomes" id="UP000037939"/>
    </source>
</evidence>
<gene>
    <name evidence="6" type="ORF">WG78_10120</name>
</gene>
<comment type="subcellular location">
    <subcellularLocation>
        <location evidence="5">Cell membrane</location>
        <topology evidence="5">Multi-pass membrane protein</topology>
    </subcellularLocation>
    <subcellularLocation>
        <location evidence="1">Membrane</location>
        <topology evidence="1">Multi-pass membrane protein</topology>
    </subcellularLocation>
</comment>
<comment type="caution">
    <text evidence="6">The sequence shown here is derived from an EMBL/GenBank/DDBJ whole genome shotgun (WGS) entry which is preliminary data.</text>
</comment>
<evidence type="ECO:0000256" key="4">
    <source>
        <dbReference type="ARBA" id="ARBA00023136"/>
    </source>
</evidence>
<feature type="transmembrane region" description="Helical" evidence="5">
    <location>
        <begin position="240"/>
        <end position="259"/>
    </location>
</feature>
<accession>A0A0N0GP42</accession>
<dbReference type="STRING" id="857265.WG78_10120"/>
<dbReference type="PANTHER" id="PTHR43701">
    <property type="entry name" value="MEMBRANE TRANSPORTER PROTEIN MJ0441-RELATED"/>
    <property type="match status" value="1"/>
</dbReference>
<keyword evidence="2 5" id="KW-0812">Transmembrane</keyword>
<keyword evidence="7" id="KW-1185">Reference proteome</keyword>
<feature type="transmembrane region" description="Helical" evidence="5">
    <location>
        <begin position="182"/>
        <end position="203"/>
    </location>
</feature>
<dbReference type="GO" id="GO:0005886">
    <property type="term" value="C:plasma membrane"/>
    <property type="evidence" value="ECO:0007669"/>
    <property type="project" value="UniProtKB-SubCell"/>
</dbReference>
<protein>
    <recommendedName>
        <fullName evidence="5">Probable membrane transporter protein</fullName>
    </recommendedName>
</protein>
<feature type="transmembrane region" description="Helical" evidence="5">
    <location>
        <begin position="70"/>
        <end position="90"/>
    </location>
</feature>
<evidence type="ECO:0000256" key="5">
    <source>
        <dbReference type="RuleBase" id="RU363041"/>
    </source>
</evidence>
<dbReference type="InterPro" id="IPR002781">
    <property type="entry name" value="TM_pro_TauE-like"/>
</dbReference>
<evidence type="ECO:0000256" key="3">
    <source>
        <dbReference type="ARBA" id="ARBA00022989"/>
    </source>
</evidence>
<dbReference type="PANTHER" id="PTHR43701:SF2">
    <property type="entry name" value="MEMBRANE TRANSPORTER PROTEIN YJNA-RELATED"/>
    <property type="match status" value="1"/>
</dbReference>
<name>A0A0N0GP42_9NEIS</name>
<comment type="similarity">
    <text evidence="5">Belongs to the 4-toluene sulfonate uptake permease (TSUP) (TC 2.A.102) family.</text>
</comment>